<evidence type="ECO:0000256" key="4">
    <source>
        <dbReference type="ARBA" id="ARBA00022692"/>
    </source>
</evidence>
<feature type="transmembrane region" description="Helical" evidence="9">
    <location>
        <begin position="294"/>
        <end position="315"/>
    </location>
</feature>
<proteinExistence type="predicted"/>
<evidence type="ECO:0000259" key="10">
    <source>
        <dbReference type="Pfam" id="PF00324"/>
    </source>
</evidence>
<feature type="transmembrane region" description="Helical" evidence="9">
    <location>
        <begin position="222"/>
        <end position="241"/>
    </location>
</feature>
<evidence type="ECO:0000256" key="7">
    <source>
        <dbReference type="ARBA" id="ARBA00023136"/>
    </source>
</evidence>
<dbReference type="InterPro" id="IPR004841">
    <property type="entry name" value="AA-permease/SLC12A_dom"/>
</dbReference>
<dbReference type="Pfam" id="PF00324">
    <property type="entry name" value="AA_permease"/>
    <property type="match status" value="1"/>
</dbReference>
<comment type="subcellular location">
    <subcellularLocation>
        <location evidence="1">Cell membrane</location>
        <topology evidence="1">Multi-pass membrane protein</topology>
    </subcellularLocation>
</comment>
<dbReference type="GO" id="GO:0015171">
    <property type="term" value="F:amino acid transmembrane transporter activity"/>
    <property type="evidence" value="ECO:0007669"/>
    <property type="project" value="TreeGrafter"/>
</dbReference>
<dbReference type="InterPro" id="IPR004762">
    <property type="entry name" value="Amino_acid_permease_fungi"/>
</dbReference>
<feature type="region of interest" description="Disordered" evidence="8">
    <location>
        <begin position="46"/>
        <end position="84"/>
    </location>
</feature>
<evidence type="ECO:0000256" key="3">
    <source>
        <dbReference type="ARBA" id="ARBA00022475"/>
    </source>
</evidence>
<feature type="transmembrane region" description="Helical" evidence="9">
    <location>
        <begin position="377"/>
        <end position="403"/>
    </location>
</feature>
<evidence type="ECO:0000256" key="2">
    <source>
        <dbReference type="ARBA" id="ARBA00022448"/>
    </source>
</evidence>
<feature type="transmembrane region" description="Helical" evidence="9">
    <location>
        <begin position="465"/>
        <end position="488"/>
    </location>
</feature>
<evidence type="ECO:0000256" key="1">
    <source>
        <dbReference type="ARBA" id="ARBA00004651"/>
    </source>
</evidence>
<feature type="transmembrane region" description="Helical" evidence="9">
    <location>
        <begin position="114"/>
        <end position="132"/>
    </location>
</feature>
<dbReference type="InterPro" id="IPR050524">
    <property type="entry name" value="APC_YAT"/>
</dbReference>
<reference evidence="11" key="1">
    <citation type="submission" date="2023-06" db="EMBL/GenBank/DDBJ databases">
        <title>Genome-scale phylogeny and comparative genomics of the fungal order Sordariales.</title>
        <authorList>
            <consortium name="Lawrence Berkeley National Laboratory"/>
            <person name="Hensen N."/>
            <person name="Bonometti L."/>
            <person name="Westerberg I."/>
            <person name="Brannstrom I.O."/>
            <person name="Guillou S."/>
            <person name="Cros-Aarteil S."/>
            <person name="Calhoun S."/>
            <person name="Haridas S."/>
            <person name="Kuo A."/>
            <person name="Mondo S."/>
            <person name="Pangilinan J."/>
            <person name="Riley R."/>
            <person name="Labutti K."/>
            <person name="Andreopoulos B."/>
            <person name="Lipzen A."/>
            <person name="Chen C."/>
            <person name="Yanf M."/>
            <person name="Daum C."/>
            <person name="Ng V."/>
            <person name="Clum A."/>
            <person name="Steindorff A."/>
            <person name="Ohm R."/>
            <person name="Martin F."/>
            <person name="Silar P."/>
            <person name="Natvig D."/>
            <person name="Lalanne C."/>
            <person name="Gautier V."/>
            <person name="Ament-Velasquez S.L."/>
            <person name="Kruys A."/>
            <person name="Hutchinson M.I."/>
            <person name="Powell A.J."/>
            <person name="Barry K."/>
            <person name="Miller A.N."/>
            <person name="Grigoriev I.V."/>
            <person name="Debuchy R."/>
            <person name="Gladieux P."/>
            <person name="Thoren M.H."/>
            <person name="Johannesson H."/>
        </authorList>
    </citation>
    <scope>NUCLEOTIDE SEQUENCE</scope>
    <source>
        <strain evidence="11">CBS 540.89</strain>
    </source>
</reference>
<sequence>MRSNKRREYLCSHPDDDDNSSTGHSHTPSYHVHKWIDSFRRDPGKRITPASAAHSFGSNTSPAVVGGSRSNAGPDIGGGGGEKERQGGHFFDLHAANVNTANTMLSRELKGRHLQMIAIGGSIGAGLFVASGSTLTAGGPASMILAYTFIGGMLYCTMQALCELTVAFPVAGSFSAYSTRFLDPAWGFSMGWNYALQWLVCLPLEIIAASMTVNYWKDDIHRSVFVTIFLVAIVVINLFGVKGYGEAEFIFSVLKVIAVIGFVLLGIVINIGGFPDDGYIGGHYWKDPGAFNNGFKGFCSIFVTAAFAFTGTELVGLAAAEAVNPRKSLPTAIKQVFWRITLFYIISLTLVGLLVPYNHPDLLGAESFADASSSPFVIAIESAGIAILPGIMNAVILIAVISVGNSAVFGSSRTLAALADQGQAPKILGYVDRRGRPLIAILVASAFGLLGYLADLDQPTEVLKWLLAVTGLSSIFTWASICLAHIRFRKAWAIQGRSLSELSYLSQAGVVGSWIGFGLNVLVLVAQFWTAAWPIPPTLPDPKALEGFGTAPDGADREIPTAPTGNGVGVTISSTADIVHHFFLQCSCVPIIFLLWAGYKFWYRTKVVKLEEIDVDTGRRRAGVVYFNDRGRGLPVFTVGKQELEWERERELRGMPRWKRVYRFLC</sequence>
<dbReference type="AlphaFoldDB" id="A0AA40EZ47"/>
<dbReference type="PANTHER" id="PTHR43341:SF1">
    <property type="entry name" value="GENERAL AMINO-ACID PERMEASE GAP1"/>
    <property type="match status" value="1"/>
</dbReference>
<feature type="transmembrane region" description="Helical" evidence="9">
    <location>
        <begin position="578"/>
        <end position="599"/>
    </location>
</feature>
<feature type="transmembrane region" description="Helical" evidence="9">
    <location>
        <begin position="144"/>
        <end position="171"/>
    </location>
</feature>
<gene>
    <name evidence="11" type="ORF">B0T21DRAFT_380105</name>
</gene>
<feature type="transmembrane region" description="Helical" evidence="9">
    <location>
        <begin position="435"/>
        <end position="453"/>
    </location>
</feature>
<evidence type="ECO:0000313" key="11">
    <source>
        <dbReference type="EMBL" id="KAK0748220.1"/>
    </source>
</evidence>
<evidence type="ECO:0000256" key="6">
    <source>
        <dbReference type="ARBA" id="ARBA00022989"/>
    </source>
</evidence>
<name>A0AA40EZ47_9PEZI</name>
<dbReference type="NCBIfam" id="TIGR00913">
    <property type="entry name" value="2A0310"/>
    <property type="match status" value="1"/>
</dbReference>
<dbReference type="PANTHER" id="PTHR43341">
    <property type="entry name" value="AMINO ACID PERMEASE"/>
    <property type="match status" value="1"/>
</dbReference>
<organism evidence="11 12">
    <name type="scientific">Apiosordaria backusii</name>
    <dbReference type="NCBI Taxonomy" id="314023"/>
    <lineage>
        <taxon>Eukaryota</taxon>
        <taxon>Fungi</taxon>
        <taxon>Dikarya</taxon>
        <taxon>Ascomycota</taxon>
        <taxon>Pezizomycotina</taxon>
        <taxon>Sordariomycetes</taxon>
        <taxon>Sordariomycetidae</taxon>
        <taxon>Sordariales</taxon>
        <taxon>Lasiosphaeriaceae</taxon>
        <taxon>Apiosordaria</taxon>
    </lineage>
</organism>
<keyword evidence="4 9" id="KW-0812">Transmembrane</keyword>
<keyword evidence="5" id="KW-0029">Amino-acid transport</keyword>
<evidence type="ECO:0000256" key="5">
    <source>
        <dbReference type="ARBA" id="ARBA00022970"/>
    </source>
</evidence>
<keyword evidence="6 9" id="KW-1133">Transmembrane helix</keyword>
<keyword evidence="12" id="KW-1185">Reference proteome</keyword>
<keyword evidence="7 9" id="KW-0472">Membrane</keyword>
<keyword evidence="2" id="KW-0813">Transport</keyword>
<evidence type="ECO:0000256" key="8">
    <source>
        <dbReference type="SAM" id="MobiDB-lite"/>
    </source>
</evidence>
<dbReference type="EMBL" id="JAUKTV010000001">
    <property type="protein sequence ID" value="KAK0748220.1"/>
    <property type="molecule type" value="Genomic_DNA"/>
</dbReference>
<comment type="caution">
    <text evidence="11">The sequence shown here is derived from an EMBL/GenBank/DDBJ whole genome shotgun (WGS) entry which is preliminary data.</text>
</comment>
<feature type="compositionally biased region" description="Basic and acidic residues" evidence="8">
    <location>
        <begin position="1"/>
        <end position="14"/>
    </location>
</feature>
<feature type="transmembrane region" description="Helical" evidence="9">
    <location>
        <begin position="253"/>
        <end position="274"/>
    </location>
</feature>
<evidence type="ECO:0000313" key="12">
    <source>
        <dbReference type="Proteomes" id="UP001172159"/>
    </source>
</evidence>
<feature type="transmembrane region" description="Helical" evidence="9">
    <location>
        <begin position="336"/>
        <end position="357"/>
    </location>
</feature>
<feature type="domain" description="Amino acid permease/ SLC12A" evidence="10">
    <location>
        <begin position="113"/>
        <end position="609"/>
    </location>
</feature>
<feature type="transmembrane region" description="Helical" evidence="9">
    <location>
        <begin position="192"/>
        <end position="216"/>
    </location>
</feature>
<dbReference type="GO" id="GO:0005886">
    <property type="term" value="C:plasma membrane"/>
    <property type="evidence" value="ECO:0007669"/>
    <property type="project" value="UniProtKB-SubCell"/>
</dbReference>
<keyword evidence="3" id="KW-1003">Cell membrane</keyword>
<dbReference type="Gene3D" id="1.20.1740.10">
    <property type="entry name" value="Amino acid/polyamine transporter I"/>
    <property type="match status" value="1"/>
</dbReference>
<dbReference type="FunFam" id="1.20.1740.10:FF:000017">
    <property type="entry name" value="Amino acid permease"/>
    <property type="match status" value="1"/>
</dbReference>
<protein>
    <submittedName>
        <fullName evidence="11">Amino acid permease-domain-containing protein</fullName>
    </submittedName>
</protein>
<accession>A0AA40EZ47</accession>
<evidence type="ECO:0000256" key="9">
    <source>
        <dbReference type="SAM" id="Phobius"/>
    </source>
</evidence>
<dbReference type="Proteomes" id="UP001172159">
    <property type="component" value="Unassembled WGS sequence"/>
</dbReference>
<feature type="region of interest" description="Disordered" evidence="8">
    <location>
        <begin position="1"/>
        <end position="29"/>
    </location>
</feature>
<feature type="transmembrane region" description="Helical" evidence="9">
    <location>
        <begin position="508"/>
        <end position="529"/>
    </location>
</feature>